<dbReference type="InterPro" id="IPR014284">
    <property type="entry name" value="RNA_pol_sigma-70_dom"/>
</dbReference>
<evidence type="ECO:0000259" key="6">
    <source>
        <dbReference type="Pfam" id="PF04542"/>
    </source>
</evidence>
<gene>
    <name evidence="7" type="ORF">FSB75_09760</name>
</gene>
<dbReference type="InterPro" id="IPR036388">
    <property type="entry name" value="WH-like_DNA-bd_sf"/>
</dbReference>
<dbReference type="GO" id="GO:0003677">
    <property type="term" value="F:DNA binding"/>
    <property type="evidence" value="ECO:0007669"/>
    <property type="project" value="UniProtKB-KW"/>
</dbReference>
<dbReference type="InterPro" id="IPR039425">
    <property type="entry name" value="RNA_pol_sigma-70-like"/>
</dbReference>
<comment type="similarity">
    <text evidence="1">Belongs to the sigma-70 factor family. ECF subfamily.</text>
</comment>
<protein>
    <submittedName>
        <fullName evidence="7">Sigma-70 family RNA polymerase sigma factor</fullName>
    </submittedName>
</protein>
<keyword evidence="4" id="KW-0238">DNA-binding</keyword>
<keyword evidence="3" id="KW-0731">Sigma factor</keyword>
<keyword evidence="2" id="KW-0805">Transcription regulation</keyword>
<dbReference type="SUPFAM" id="SSF88946">
    <property type="entry name" value="Sigma2 domain of RNA polymerase sigma factors"/>
    <property type="match status" value="1"/>
</dbReference>
<dbReference type="InterPro" id="IPR013325">
    <property type="entry name" value="RNA_pol_sigma_r2"/>
</dbReference>
<evidence type="ECO:0000256" key="2">
    <source>
        <dbReference type="ARBA" id="ARBA00023015"/>
    </source>
</evidence>
<dbReference type="InterPro" id="IPR013324">
    <property type="entry name" value="RNA_pol_sigma_r3/r4-like"/>
</dbReference>
<organism evidence="7 8">
    <name type="scientific">Flavisolibacter ginsenosidimutans</name>
    <dbReference type="NCBI Taxonomy" id="661481"/>
    <lineage>
        <taxon>Bacteria</taxon>
        <taxon>Pseudomonadati</taxon>
        <taxon>Bacteroidota</taxon>
        <taxon>Chitinophagia</taxon>
        <taxon>Chitinophagales</taxon>
        <taxon>Chitinophagaceae</taxon>
        <taxon>Flavisolibacter</taxon>
    </lineage>
</organism>
<keyword evidence="8" id="KW-1185">Reference proteome</keyword>
<proteinExistence type="inferred from homology"/>
<evidence type="ECO:0000313" key="7">
    <source>
        <dbReference type="EMBL" id="QEC56164.1"/>
    </source>
</evidence>
<evidence type="ECO:0000313" key="8">
    <source>
        <dbReference type="Proteomes" id="UP000321204"/>
    </source>
</evidence>
<dbReference type="Gene3D" id="1.10.1740.10">
    <property type="match status" value="1"/>
</dbReference>
<dbReference type="InterPro" id="IPR007627">
    <property type="entry name" value="RNA_pol_sigma70_r2"/>
</dbReference>
<accession>A0A5B8UHP5</accession>
<evidence type="ECO:0000256" key="3">
    <source>
        <dbReference type="ARBA" id="ARBA00023082"/>
    </source>
</evidence>
<dbReference type="SUPFAM" id="SSF88659">
    <property type="entry name" value="Sigma3 and sigma4 domains of RNA polymerase sigma factors"/>
    <property type="match status" value="1"/>
</dbReference>
<dbReference type="PANTHER" id="PTHR43133">
    <property type="entry name" value="RNA POLYMERASE ECF-TYPE SIGMA FACTO"/>
    <property type="match status" value="1"/>
</dbReference>
<name>A0A5B8UHP5_9BACT</name>
<reference evidence="7 8" key="1">
    <citation type="journal article" date="2015" name="Int. J. Syst. Evol. Microbiol.">
        <title>Flavisolibacter ginsenosidimutans sp. nov., with ginsenoside-converting activity isolated from soil used for cultivating ginseng.</title>
        <authorList>
            <person name="Zhao Y."/>
            <person name="Liu Q."/>
            <person name="Kang M.S."/>
            <person name="Jin F."/>
            <person name="Yu H."/>
            <person name="Im W.T."/>
        </authorList>
    </citation>
    <scope>NUCLEOTIDE SEQUENCE [LARGE SCALE GENOMIC DNA]</scope>
    <source>
        <strain evidence="7 8">Gsoil 636</strain>
    </source>
</reference>
<feature type="domain" description="RNA polymerase sigma-70 region 2" evidence="6">
    <location>
        <begin position="62"/>
        <end position="131"/>
    </location>
</feature>
<evidence type="ECO:0000256" key="5">
    <source>
        <dbReference type="ARBA" id="ARBA00023163"/>
    </source>
</evidence>
<dbReference type="AlphaFoldDB" id="A0A5B8UHP5"/>
<dbReference type="GO" id="GO:0006352">
    <property type="term" value="P:DNA-templated transcription initiation"/>
    <property type="evidence" value="ECO:0007669"/>
    <property type="project" value="InterPro"/>
</dbReference>
<evidence type="ECO:0000256" key="1">
    <source>
        <dbReference type="ARBA" id="ARBA00010641"/>
    </source>
</evidence>
<dbReference type="Gene3D" id="1.10.10.10">
    <property type="entry name" value="Winged helix-like DNA-binding domain superfamily/Winged helix DNA-binding domain"/>
    <property type="match status" value="1"/>
</dbReference>
<dbReference type="Pfam" id="PF04542">
    <property type="entry name" value="Sigma70_r2"/>
    <property type="match status" value="1"/>
</dbReference>
<dbReference type="KEGG" id="fgg:FSB75_09760"/>
<dbReference type="Proteomes" id="UP000321204">
    <property type="component" value="Chromosome"/>
</dbReference>
<dbReference type="NCBIfam" id="TIGR02937">
    <property type="entry name" value="sigma70-ECF"/>
    <property type="match status" value="1"/>
</dbReference>
<dbReference type="OrthoDB" id="1116697at2"/>
<keyword evidence="5" id="KW-0804">Transcription</keyword>
<dbReference type="EMBL" id="CP042433">
    <property type="protein sequence ID" value="QEC56164.1"/>
    <property type="molecule type" value="Genomic_DNA"/>
</dbReference>
<evidence type="ECO:0000256" key="4">
    <source>
        <dbReference type="ARBA" id="ARBA00023125"/>
    </source>
</evidence>
<dbReference type="GO" id="GO:0016987">
    <property type="term" value="F:sigma factor activity"/>
    <property type="evidence" value="ECO:0007669"/>
    <property type="project" value="UniProtKB-KW"/>
</dbReference>
<dbReference type="PANTHER" id="PTHR43133:SF8">
    <property type="entry name" value="RNA POLYMERASE SIGMA FACTOR HI_1459-RELATED"/>
    <property type="match status" value="1"/>
</dbReference>
<sequence length="234" mass="27534">MRTTRQGIKSPVFVLKNIFMLWLQNHSAHTQIMAIRKEIFTDAELIDSLVNETRSDAAIRFMYREHFELLSRYIYNNSGNEQDAEDIFQEVMVAFINLIQAGKFRGESSIKTFLFSLNKNIWLNELKRRGRAGAREEKYEKQNVQEVITADVAMELTQTKSELMKAINGLGDACKKILLLFYFENRSMKEILDYLPYENEQVVRNKKSKCLKKMEELVRGNQNLYRQLKNYLHG</sequence>